<accession>A0ABR2KRU5</accession>
<evidence type="ECO:0000313" key="3">
    <source>
        <dbReference type="Proteomes" id="UP001470230"/>
    </source>
</evidence>
<feature type="transmembrane region" description="Helical" evidence="1">
    <location>
        <begin position="193"/>
        <end position="215"/>
    </location>
</feature>
<reference evidence="2 3" key="1">
    <citation type="submission" date="2024-04" db="EMBL/GenBank/DDBJ databases">
        <title>Tritrichomonas musculus Genome.</title>
        <authorList>
            <person name="Alves-Ferreira E."/>
            <person name="Grigg M."/>
            <person name="Lorenzi H."/>
            <person name="Galac M."/>
        </authorList>
    </citation>
    <scope>NUCLEOTIDE SEQUENCE [LARGE SCALE GENOMIC DNA]</scope>
    <source>
        <strain evidence="2 3">EAF2021</strain>
    </source>
</reference>
<proteinExistence type="predicted"/>
<organism evidence="2 3">
    <name type="scientific">Tritrichomonas musculus</name>
    <dbReference type="NCBI Taxonomy" id="1915356"/>
    <lineage>
        <taxon>Eukaryota</taxon>
        <taxon>Metamonada</taxon>
        <taxon>Parabasalia</taxon>
        <taxon>Tritrichomonadida</taxon>
        <taxon>Tritrichomonadidae</taxon>
        <taxon>Tritrichomonas</taxon>
    </lineage>
</organism>
<protein>
    <recommendedName>
        <fullName evidence="4">Intimal thickness related receptor IRP domain-containing protein</fullName>
    </recommendedName>
</protein>
<feature type="transmembrane region" description="Helical" evidence="1">
    <location>
        <begin position="76"/>
        <end position="95"/>
    </location>
</feature>
<evidence type="ECO:0000313" key="2">
    <source>
        <dbReference type="EMBL" id="KAK8893830.1"/>
    </source>
</evidence>
<feature type="transmembrane region" description="Helical" evidence="1">
    <location>
        <begin position="221"/>
        <end position="243"/>
    </location>
</feature>
<feature type="transmembrane region" description="Helical" evidence="1">
    <location>
        <begin position="39"/>
        <end position="56"/>
    </location>
</feature>
<keyword evidence="3" id="KW-1185">Reference proteome</keyword>
<dbReference type="Proteomes" id="UP001470230">
    <property type="component" value="Unassembled WGS sequence"/>
</dbReference>
<keyword evidence="1" id="KW-0472">Membrane</keyword>
<evidence type="ECO:0008006" key="4">
    <source>
        <dbReference type="Google" id="ProtNLM"/>
    </source>
</evidence>
<keyword evidence="1" id="KW-0812">Transmembrane</keyword>
<keyword evidence="1" id="KW-1133">Transmembrane helix</keyword>
<gene>
    <name evidence="2" type="ORF">M9Y10_022259</name>
</gene>
<comment type="caution">
    <text evidence="2">The sequence shown here is derived from an EMBL/GenBank/DDBJ whole genome shotgun (WGS) entry which is preliminary data.</text>
</comment>
<name>A0ABR2KRU5_9EUKA</name>
<evidence type="ECO:0000256" key="1">
    <source>
        <dbReference type="SAM" id="Phobius"/>
    </source>
</evidence>
<feature type="transmembrane region" description="Helical" evidence="1">
    <location>
        <begin position="360"/>
        <end position="379"/>
    </location>
</feature>
<sequence length="438" mass="51641">MDDDFSNNHLIQVSNEDTKNDSRLQIDIFSYSDLIEYDLFYILSIISVACITILAFHHYGISENVNYLNQNMNSNLIVIPPINNIPFSGFYRIYFRAVRSKKSSTKENLVIHMNTTRKYLNRRNITLNNQFTFYPSIQFIDESDVSSPVTLVSSHDTSNYSIGFVINTTFSKDINSAIISWEIGSRSTVIFSFFIKFFFFAISIIIFILVIWLLYYSDTYIWVKNFEISATIWISFIFYSFFCSYQINSFLYFFFYFISTATFQILTKLAIIYYITSIRLDRTSNNKRFEDYFALFGYIFYSVAELISVYLISISIFSRDQLNSELKGMKLDFFINISFIIYIIAEFIQTKSLIEDQEKMNLIAFFSISLIYILERITVQYFLSIKNIYFCQQAGNNINYTSSALFIFLLLKYNWPIDDDVEIYYQPELVGEDLDLLQ</sequence>
<feature type="transmembrane region" description="Helical" evidence="1">
    <location>
        <begin position="250"/>
        <end position="275"/>
    </location>
</feature>
<feature type="transmembrane region" description="Helical" evidence="1">
    <location>
        <begin position="329"/>
        <end position="348"/>
    </location>
</feature>
<feature type="transmembrane region" description="Helical" evidence="1">
    <location>
        <begin position="295"/>
        <end position="317"/>
    </location>
</feature>
<dbReference type="EMBL" id="JAPFFF010000003">
    <property type="protein sequence ID" value="KAK8893830.1"/>
    <property type="molecule type" value="Genomic_DNA"/>
</dbReference>